<dbReference type="HOGENOM" id="CLU_3362595_0_0_2"/>
<gene>
    <name evidence="1" type="ORF">Natoc_4363</name>
</gene>
<dbReference type="AlphaFoldDB" id="L0K6P8"/>
<sequence>MRIRSSICIDEKDILLEGDGEKLHIRKRQSNTQDE</sequence>
<organism evidence="1 2">
    <name type="scientific">Natronococcus occultus SP4</name>
    <dbReference type="NCBI Taxonomy" id="694430"/>
    <lineage>
        <taxon>Archaea</taxon>
        <taxon>Methanobacteriati</taxon>
        <taxon>Methanobacteriota</taxon>
        <taxon>Stenosarchaea group</taxon>
        <taxon>Halobacteria</taxon>
        <taxon>Halobacteriales</taxon>
        <taxon>Natrialbaceae</taxon>
        <taxon>Natronococcus</taxon>
    </lineage>
</organism>
<dbReference type="Proteomes" id="UP000010878">
    <property type="component" value="Plasmid 1"/>
</dbReference>
<geneLocation type="plasmid" evidence="1">
    <name>1</name>
</geneLocation>
<evidence type="ECO:0000313" key="2">
    <source>
        <dbReference type="Proteomes" id="UP000010878"/>
    </source>
</evidence>
<protein>
    <submittedName>
        <fullName evidence="1">Uncharacterized protein</fullName>
    </submittedName>
</protein>
<dbReference type="EMBL" id="CP003930">
    <property type="protein sequence ID" value="AGB39783.1"/>
    <property type="molecule type" value="Genomic_DNA"/>
</dbReference>
<keyword evidence="2" id="KW-1185">Reference proteome</keyword>
<reference evidence="1 2" key="1">
    <citation type="submission" date="2012-11" db="EMBL/GenBank/DDBJ databases">
        <title>FINISHED of Natronococcus occultus SP4, DSM 3396.</title>
        <authorList>
            <consortium name="DOE Joint Genome Institute"/>
            <person name="Eisen J."/>
            <person name="Huntemann M."/>
            <person name="Wei C.-L."/>
            <person name="Han J."/>
            <person name="Detter J.C."/>
            <person name="Han C."/>
            <person name="Tapia R."/>
            <person name="Chen A."/>
            <person name="Kyrpides N."/>
            <person name="Mavromatis K."/>
            <person name="Markowitz V."/>
            <person name="Szeto E."/>
            <person name="Ivanova N."/>
            <person name="Mikhailova N."/>
            <person name="Ovchinnikova G."/>
            <person name="Pagani I."/>
            <person name="Pati A."/>
            <person name="Goodwin L."/>
            <person name="Nordberg H.P."/>
            <person name="Cantor M.N."/>
            <person name="Hua S.X."/>
            <person name="Woyke T."/>
            <person name="Eisen J."/>
            <person name="Klenk H.-P."/>
            <person name="Klenk H.-P."/>
        </authorList>
    </citation>
    <scope>NUCLEOTIDE SEQUENCE [LARGE SCALE GENOMIC DNA]</scope>
    <source>
        <strain evidence="1 2">SP4</strain>
        <plasmid evidence="2">Plasmid 1</plasmid>
    </source>
</reference>
<name>L0K6P8_9EURY</name>
<keyword evidence="1" id="KW-0614">Plasmid</keyword>
<dbReference type="KEGG" id="nou:Natoc_4363"/>
<evidence type="ECO:0000313" key="1">
    <source>
        <dbReference type="EMBL" id="AGB39783.1"/>
    </source>
</evidence>
<proteinExistence type="predicted"/>
<accession>L0K6P8</accession>